<gene>
    <name evidence="5" type="primary">AsqD</name>
    <name evidence="5" type="ORF">CSHISOI_10392</name>
</gene>
<proteinExistence type="predicted"/>
<evidence type="ECO:0000313" key="5">
    <source>
        <dbReference type="EMBL" id="TQN65030.1"/>
    </source>
</evidence>
<dbReference type="SUPFAM" id="SSF53335">
    <property type="entry name" value="S-adenosyl-L-methionine-dependent methyltransferases"/>
    <property type="match status" value="1"/>
</dbReference>
<reference evidence="5 6" key="1">
    <citation type="journal article" date="2019" name="Sci. Rep.">
        <title>Colletotrichum shisoi sp. nov., an anthracnose pathogen of Perilla frutescens in Japan: molecular phylogenetic, morphological and genomic evidence.</title>
        <authorList>
            <person name="Gan P."/>
            <person name="Tsushima A."/>
            <person name="Hiroyama R."/>
            <person name="Narusaka M."/>
            <person name="Takano Y."/>
            <person name="Narusaka Y."/>
            <person name="Kawaradani M."/>
            <person name="Damm U."/>
            <person name="Shirasu K."/>
        </authorList>
    </citation>
    <scope>NUCLEOTIDE SEQUENCE [LARGE SCALE GENOMIC DNA]</scope>
    <source>
        <strain evidence="5 6">PG-2018a</strain>
    </source>
</reference>
<evidence type="ECO:0000256" key="1">
    <source>
        <dbReference type="ARBA" id="ARBA00022603"/>
    </source>
</evidence>
<evidence type="ECO:0000313" key="6">
    <source>
        <dbReference type="Proteomes" id="UP000326340"/>
    </source>
</evidence>
<dbReference type="PROSITE" id="PS51683">
    <property type="entry name" value="SAM_OMT_II"/>
    <property type="match status" value="1"/>
</dbReference>
<dbReference type="InterPro" id="IPR029063">
    <property type="entry name" value="SAM-dependent_MTases_sf"/>
</dbReference>
<comment type="caution">
    <text evidence="5">The sequence shown here is derived from an EMBL/GenBank/DDBJ whole genome shotgun (WGS) entry which is preliminary data.</text>
</comment>
<sequence length="161" mass="18225">MYPEEASRLYLEDLGEVIADADAKSIVPDAVNKLEYNFFTPQPVKDARAYYLHYIIHDWSDGSAREILQMQKSAMKPGYSKLLIYDHVLDDQKCPSSAAAYDIAMMVHLCGQERTEKQWLALFDSVGLRVTKLWGKPPGTSSVIELEVPLSWETNIRGLSL</sequence>
<feature type="domain" description="O-methyltransferase C-terminal" evidence="4">
    <location>
        <begin position="7"/>
        <end position="128"/>
    </location>
</feature>
<evidence type="ECO:0000256" key="2">
    <source>
        <dbReference type="ARBA" id="ARBA00022679"/>
    </source>
</evidence>
<dbReference type="Pfam" id="PF00891">
    <property type="entry name" value="Methyltransf_2"/>
    <property type="match status" value="1"/>
</dbReference>
<dbReference type="Gene3D" id="3.40.50.150">
    <property type="entry name" value="Vaccinia Virus protein VP39"/>
    <property type="match status" value="1"/>
</dbReference>
<dbReference type="OrthoDB" id="3340390at2759"/>
<dbReference type="InterPro" id="IPR001077">
    <property type="entry name" value="COMT_C"/>
</dbReference>
<keyword evidence="6" id="KW-1185">Reference proteome</keyword>
<organism evidence="5 6">
    <name type="scientific">Colletotrichum shisoi</name>
    <dbReference type="NCBI Taxonomy" id="2078593"/>
    <lineage>
        <taxon>Eukaryota</taxon>
        <taxon>Fungi</taxon>
        <taxon>Dikarya</taxon>
        <taxon>Ascomycota</taxon>
        <taxon>Pezizomycotina</taxon>
        <taxon>Sordariomycetes</taxon>
        <taxon>Hypocreomycetidae</taxon>
        <taxon>Glomerellales</taxon>
        <taxon>Glomerellaceae</taxon>
        <taxon>Colletotrichum</taxon>
        <taxon>Colletotrichum destructivum species complex</taxon>
    </lineage>
</organism>
<dbReference type="InterPro" id="IPR016461">
    <property type="entry name" value="COMT-like"/>
</dbReference>
<protein>
    <submittedName>
        <fullName evidence="5">O-methyltransferase asqD</fullName>
    </submittedName>
</protein>
<dbReference type="EMBL" id="PUHP01001854">
    <property type="protein sequence ID" value="TQN65030.1"/>
    <property type="molecule type" value="Genomic_DNA"/>
</dbReference>
<accession>A0A5Q4BDL9</accession>
<keyword evidence="2 5" id="KW-0808">Transferase</keyword>
<keyword evidence="3" id="KW-0949">S-adenosyl-L-methionine</keyword>
<dbReference type="Proteomes" id="UP000326340">
    <property type="component" value="Unassembled WGS sequence"/>
</dbReference>
<keyword evidence="1 5" id="KW-0489">Methyltransferase</keyword>
<dbReference type="GO" id="GO:0032259">
    <property type="term" value="P:methylation"/>
    <property type="evidence" value="ECO:0007669"/>
    <property type="project" value="UniProtKB-KW"/>
</dbReference>
<name>A0A5Q4BDL9_9PEZI</name>
<evidence type="ECO:0000259" key="4">
    <source>
        <dbReference type="Pfam" id="PF00891"/>
    </source>
</evidence>
<dbReference type="GO" id="GO:0008171">
    <property type="term" value="F:O-methyltransferase activity"/>
    <property type="evidence" value="ECO:0007669"/>
    <property type="project" value="InterPro"/>
</dbReference>
<dbReference type="PANTHER" id="PTHR43712:SF17">
    <property type="entry name" value="O-METHYLTRANSFERASE"/>
    <property type="match status" value="1"/>
</dbReference>
<dbReference type="AlphaFoldDB" id="A0A5Q4BDL9"/>
<evidence type="ECO:0000256" key="3">
    <source>
        <dbReference type="ARBA" id="ARBA00022691"/>
    </source>
</evidence>
<dbReference type="PANTHER" id="PTHR43712">
    <property type="entry name" value="PUTATIVE (AFU_ORTHOLOGUE AFUA_4G14580)-RELATED"/>
    <property type="match status" value="1"/>
</dbReference>